<dbReference type="EMBL" id="FNYK01000058">
    <property type="protein sequence ID" value="SEJ11532.1"/>
    <property type="molecule type" value="Genomic_DNA"/>
</dbReference>
<reference evidence="3" key="1">
    <citation type="submission" date="2016-10" db="EMBL/GenBank/DDBJ databases">
        <authorList>
            <person name="Varghese N."/>
            <person name="Submissions S."/>
        </authorList>
    </citation>
    <scope>NUCLEOTIDE SEQUENCE [LARGE SCALE GENOMIC DNA]</scope>
    <source>
        <strain evidence="3">DSM 20406</strain>
    </source>
</reference>
<dbReference type="SMART" id="SM00332">
    <property type="entry name" value="PP2Cc"/>
    <property type="match status" value="1"/>
</dbReference>
<dbReference type="OrthoDB" id="9801841at2"/>
<dbReference type="GeneID" id="54119929"/>
<dbReference type="AlphaFoldDB" id="A0A1H6WGA3"/>
<dbReference type="SUPFAM" id="SSF81606">
    <property type="entry name" value="PP2C-like"/>
    <property type="match status" value="1"/>
</dbReference>
<dbReference type="PROSITE" id="PS51746">
    <property type="entry name" value="PPM_2"/>
    <property type="match status" value="1"/>
</dbReference>
<sequence>MKIDAGSDIGRVRETNQDYVNYVVLGENEFFCVLCDGMGGHRAGEVASSLCGEDLIKSFPKHPPFFTDADIKAYFVEILEHANHIIKHEANGNQAYDGMGTTAVIAYVVDENIYISHVGDSRAYIFCNHQLIQITEDDTLVNDLVKKGYLTANQAKNHPKKNILSQAVGVTTPLNISFHKYSGDFDALLLCSDGLYNSLNNDEIVEILELTTNVKEKTSTMLQQARMLGGYDNISVLLVEGAEVNE</sequence>
<evidence type="ECO:0000259" key="1">
    <source>
        <dbReference type="PROSITE" id="PS51746"/>
    </source>
</evidence>
<dbReference type="SMART" id="SM00331">
    <property type="entry name" value="PP2C_SIG"/>
    <property type="match status" value="1"/>
</dbReference>
<organism evidence="2 3">
    <name type="scientific">Sharpea azabuensis</name>
    <dbReference type="NCBI Taxonomy" id="322505"/>
    <lineage>
        <taxon>Bacteria</taxon>
        <taxon>Bacillati</taxon>
        <taxon>Bacillota</taxon>
        <taxon>Erysipelotrichia</taxon>
        <taxon>Erysipelotrichales</taxon>
        <taxon>Coprobacillaceae</taxon>
        <taxon>Sharpea</taxon>
    </lineage>
</organism>
<dbReference type="Gene3D" id="3.60.40.10">
    <property type="entry name" value="PPM-type phosphatase domain"/>
    <property type="match status" value="1"/>
</dbReference>
<dbReference type="eggNOG" id="COG0631">
    <property type="taxonomic scope" value="Bacteria"/>
</dbReference>
<dbReference type="GO" id="GO:0004722">
    <property type="term" value="F:protein serine/threonine phosphatase activity"/>
    <property type="evidence" value="ECO:0007669"/>
    <property type="project" value="InterPro"/>
</dbReference>
<dbReference type="PANTHER" id="PTHR47992">
    <property type="entry name" value="PROTEIN PHOSPHATASE"/>
    <property type="match status" value="1"/>
</dbReference>
<evidence type="ECO:0000313" key="2">
    <source>
        <dbReference type="EMBL" id="SEJ11532.1"/>
    </source>
</evidence>
<dbReference type="Pfam" id="PF13672">
    <property type="entry name" value="PP2C_2"/>
    <property type="match status" value="1"/>
</dbReference>
<dbReference type="STRING" id="322505.SAMN04487836_10133"/>
<proteinExistence type="predicted"/>
<dbReference type="Proteomes" id="UP000183028">
    <property type="component" value="Unassembled WGS sequence"/>
</dbReference>
<accession>A0A1H6WGA3</accession>
<dbReference type="RefSeq" id="WP_033162527.1">
    <property type="nucleotide sequence ID" value="NZ_CADABK010000001.1"/>
</dbReference>
<protein>
    <submittedName>
        <fullName evidence="2">Protein phosphatase</fullName>
    </submittedName>
</protein>
<keyword evidence="3" id="KW-1185">Reference proteome</keyword>
<dbReference type="InterPro" id="IPR036457">
    <property type="entry name" value="PPM-type-like_dom_sf"/>
</dbReference>
<feature type="domain" description="PPM-type phosphatase" evidence="1">
    <location>
        <begin position="2"/>
        <end position="241"/>
    </location>
</feature>
<evidence type="ECO:0000313" key="3">
    <source>
        <dbReference type="Proteomes" id="UP000183028"/>
    </source>
</evidence>
<dbReference type="InterPro" id="IPR015655">
    <property type="entry name" value="PP2C"/>
</dbReference>
<dbReference type="NCBIfam" id="NF033484">
    <property type="entry name" value="Stp1_PP2C_phos"/>
    <property type="match status" value="1"/>
</dbReference>
<name>A0A1H6WGA3_9FIRM</name>
<dbReference type="InterPro" id="IPR001932">
    <property type="entry name" value="PPM-type_phosphatase-like_dom"/>
</dbReference>
<gene>
    <name evidence="2" type="ORF">SAMN04487834_105810</name>
</gene>
<dbReference type="CDD" id="cd00143">
    <property type="entry name" value="PP2Cc"/>
    <property type="match status" value="1"/>
</dbReference>